<gene>
    <name evidence="2" type="ORF">KHA97_14045</name>
</gene>
<keyword evidence="1" id="KW-0472">Membrane</keyword>
<accession>A0A942TE40</accession>
<keyword evidence="1" id="KW-1133">Transmembrane helix</keyword>
<feature type="transmembrane region" description="Helical" evidence="1">
    <location>
        <begin position="101"/>
        <end position="121"/>
    </location>
</feature>
<feature type="transmembrane region" description="Helical" evidence="1">
    <location>
        <begin position="261"/>
        <end position="285"/>
    </location>
</feature>
<dbReference type="AlphaFoldDB" id="A0A942TE40"/>
<sequence>MKTLKPLNVTYLISNWLSISMIFLIGEAVIQFGVYAGIVIVGVFILAFCVALPFLKPIFSNPTPVRKPKWLKELLLAVWLLEIFILHFLISGLLLQAFFDMHYTVSVFFTMGISFCIIIFLSKMRMLVFVLKNIKFILLSSLAIFLPTYIYLQKGLESVYHDLLYYHPSVLHNNQKGIWVLIAVAFLIFFTKFLLQGEMLSKFAGKTFHKGMRKLFVAVIIYSTFILAFSTMMVVAITQNLEVNHVNELLLFMIRKLSTPNVSHLIGIALYISTLLTLVLSFFLFEDESDNKRLSRTPTILILIASVCAIVFFHRQLTLLNIYSFSGLLICGLFLLFPFFRMSTNIKKMK</sequence>
<name>A0A942TE40_9BACI</name>
<protein>
    <submittedName>
        <fullName evidence="2">Uncharacterized protein</fullName>
    </submittedName>
</protein>
<organism evidence="2 3">
    <name type="scientific">Lederbergia citri</name>
    <dbReference type="NCBI Taxonomy" id="2833580"/>
    <lineage>
        <taxon>Bacteria</taxon>
        <taxon>Bacillati</taxon>
        <taxon>Bacillota</taxon>
        <taxon>Bacilli</taxon>
        <taxon>Bacillales</taxon>
        <taxon>Bacillaceae</taxon>
        <taxon>Lederbergia</taxon>
    </lineage>
</organism>
<dbReference type="RefSeq" id="WP_213125338.1">
    <property type="nucleotide sequence ID" value="NZ_JAGYPG010000002.1"/>
</dbReference>
<feature type="transmembrane region" description="Helical" evidence="1">
    <location>
        <begin position="74"/>
        <end position="95"/>
    </location>
</feature>
<feature type="transmembrane region" description="Helical" evidence="1">
    <location>
        <begin position="7"/>
        <end position="26"/>
    </location>
</feature>
<evidence type="ECO:0000256" key="1">
    <source>
        <dbReference type="SAM" id="Phobius"/>
    </source>
</evidence>
<evidence type="ECO:0000313" key="3">
    <source>
        <dbReference type="Proteomes" id="UP000681414"/>
    </source>
</evidence>
<reference evidence="2 3" key="1">
    <citation type="submission" date="2021-05" db="EMBL/GenBank/DDBJ databases">
        <title>Novel Bacillus species.</title>
        <authorList>
            <person name="Liu G."/>
        </authorList>
    </citation>
    <scope>NUCLEOTIDE SEQUENCE [LARGE SCALE GENOMIC DNA]</scope>
    <source>
        <strain evidence="3">FJAT-49780</strain>
    </source>
</reference>
<feature type="transmembrane region" description="Helical" evidence="1">
    <location>
        <begin position="133"/>
        <end position="152"/>
    </location>
</feature>
<dbReference type="Proteomes" id="UP000681414">
    <property type="component" value="Unassembled WGS sequence"/>
</dbReference>
<proteinExistence type="predicted"/>
<feature type="transmembrane region" description="Helical" evidence="1">
    <location>
        <begin position="215"/>
        <end position="241"/>
    </location>
</feature>
<keyword evidence="1" id="KW-0812">Transmembrane</keyword>
<feature type="transmembrane region" description="Helical" evidence="1">
    <location>
        <begin position="320"/>
        <end position="340"/>
    </location>
</feature>
<comment type="caution">
    <text evidence="2">The sequence shown here is derived from an EMBL/GenBank/DDBJ whole genome shotgun (WGS) entry which is preliminary data.</text>
</comment>
<feature type="transmembrane region" description="Helical" evidence="1">
    <location>
        <begin position="32"/>
        <end position="54"/>
    </location>
</feature>
<feature type="transmembrane region" description="Helical" evidence="1">
    <location>
        <begin position="297"/>
        <end position="314"/>
    </location>
</feature>
<keyword evidence="3" id="KW-1185">Reference proteome</keyword>
<evidence type="ECO:0000313" key="2">
    <source>
        <dbReference type="EMBL" id="MBS4196185.1"/>
    </source>
</evidence>
<dbReference type="EMBL" id="JAGYPG010000002">
    <property type="protein sequence ID" value="MBS4196185.1"/>
    <property type="molecule type" value="Genomic_DNA"/>
</dbReference>
<feature type="transmembrane region" description="Helical" evidence="1">
    <location>
        <begin position="177"/>
        <end position="195"/>
    </location>
</feature>